<dbReference type="Proteomes" id="UP000324748">
    <property type="component" value="Unassembled WGS sequence"/>
</dbReference>
<accession>A0A5B0NBK3</accession>
<name>A0A5B0NBK3_PUCGR</name>
<dbReference type="EMBL" id="VSWC01000106">
    <property type="protein sequence ID" value="KAA1085500.1"/>
    <property type="molecule type" value="Genomic_DNA"/>
</dbReference>
<sequence length="112" mass="12911">MGYLTDWIPLETALESFKGISDQGEKAIQLIEHYVKLNTENAKSKTKIDFSAILVDLGDNGWEELDRFNSERERSRFEESNLTDEGTTAILDIYFSQEHQLYPGLTGSKYLW</sequence>
<gene>
    <name evidence="1" type="ORF">PGT21_009378</name>
</gene>
<proteinExistence type="predicted"/>
<evidence type="ECO:0000313" key="1">
    <source>
        <dbReference type="EMBL" id="KAA1085500.1"/>
    </source>
</evidence>
<reference evidence="1 2" key="1">
    <citation type="submission" date="2019-05" db="EMBL/GenBank/DDBJ databases">
        <title>Emergence of the Ug99 lineage of the wheat stem rust pathogen through somatic hybridization.</title>
        <authorList>
            <person name="Li F."/>
            <person name="Upadhyaya N.M."/>
            <person name="Sperschneider J."/>
            <person name="Matny O."/>
            <person name="Nguyen-Phuc H."/>
            <person name="Mago R."/>
            <person name="Raley C."/>
            <person name="Miller M.E."/>
            <person name="Silverstein K.A.T."/>
            <person name="Henningsen E."/>
            <person name="Hirsch C.D."/>
            <person name="Visser B."/>
            <person name="Pretorius Z.A."/>
            <person name="Steffenson B.J."/>
            <person name="Schwessinger B."/>
            <person name="Dodds P.N."/>
            <person name="Figueroa M."/>
        </authorList>
    </citation>
    <scope>NUCLEOTIDE SEQUENCE [LARGE SCALE GENOMIC DNA]</scope>
    <source>
        <strain evidence="1">21-0</strain>
    </source>
</reference>
<comment type="caution">
    <text evidence="1">The sequence shown here is derived from an EMBL/GenBank/DDBJ whole genome shotgun (WGS) entry which is preliminary data.</text>
</comment>
<evidence type="ECO:0000313" key="2">
    <source>
        <dbReference type="Proteomes" id="UP000324748"/>
    </source>
</evidence>
<keyword evidence="2" id="KW-1185">Reference proteome</keyword>
<protein>
    <submittedName>
        <fullName evidence="1">Uncharacterized protein</fullName>
    </submittedName>
</protein>
<dbReference type="AlphaFoldDB" id="A0A5B0NBK3"/>
<organism evidence="1 2">
    <name type="scientific">Puccinia graminis f. sp. tritici</name>
    <dbReference type="NCBI Taxonomy" id="56615"/>
    <lineage>
        <taxon>Eukaryota</taxon>
        <taxon>Fungi</taxon>
        <taxon>Dikarya</taxon>
        <taxon>Basidiomycota</taxon>
        <taxon>Pucciniomycotina</taxon>
        <taxon>Pucciniomycetes</taxon>
        <taxon>Pucciniales</taxon>
        <taxon>Pucciniaceae</taxon>
        <taxon>Puccinia</taxon>
    </lineage>
</organism>